<dbReference type="InterPro" id="IPR002686">
    <property type="entry name" value="Transposase_17"/>
</dbReference>
<evidence type="ECO:0000259" key="1">
    <source>
        <dbReference type="SMART" id="SM01321"/>
    </source>
</evidence>
<protein>
    <submittedName>
        <fullName evidence="2">Transposase</fullName>
    </submittedName>
</protein>
<dbReference type="RefSeq" id="WP_413269367.1">
    <property type="nucleotide sequence ID" value="NZ_JBHFNQ010000043.1"/>
</dbReference>
<dbReference type="PANTHER" id="PTHR36966:SF1">
    <property type="entry name" value="REP-ASSOCIATED TYROSINE TRANSPOSASE"/>
    <property type="match status" value="1"/>
</dbReference>
<gene>
    <name evidence="2" type="ORF">ACE1CC_04985</name>
</gene>
<sequence length="191" mass="22635">MAYNPKKHHRRSIRLSGYDYTQPGAYYITICTYKRQCWFGDVMNGKVHYNHLGYIAYSFWQALPRRFSHIELDVFVVMPNHLHGILIICDRVNQIQANDLPKKEQFGKPVAGSIPTVIRSFKAAVTKRINLMRKTLNPPVWQSNYYESIIRVETGLDNVRQYIINNPRQWEMDEENPRYHTDEKLDLNLDF</sequence>
<dbReference type="Proteomes" id="UP001576774">
    <property type="component" value="Unassembled WGS sequence"/>
</dbReference>
<accession>A0ABV4X0D3</accession>
<proteinExistence type="predicted"/>
<evidence type="ECO:0000313" key="3">
    <source>
        <dbReference type="Proteomes" id="UP001576774"/>
    </source>
</evidence>
<feature type="domain" description="Transposase IS200-like" evidence="1">
    <location>
        <begin position="21"/>
        <end position="166"/>
    </location>
</feature>
<dbReference type="InterPro" id="IPR052715">
    <property type="entry name" value="RAYT_transposase"/>
</dbReference>
<dbReference type="PANTHER" id="PTHR36966">
    <property type="entry name" value="REP-ASSOCIATED TYROSINE TRANSPOSASE"/>
    <property type="match status" value="1"/>
</dbReference>
<dbReference type="SUPFAM" id="SSF143422">
    <property type="entry name" value="Transposase IS200-like"/>
    <property type="match status" value="1"/>
</dbReference>
<reference evidence="2 3" key="1">
    <citation type="submission" date="2024-09" db="EMBL/GenBank/DDBJ databases">
        <title>Floridaenema gen nov. (Aerosakkonemataceae, Aerosakkonematales ord. nov., Cyanobacteria) from benthic tropical and subtropical fresh waters, with the description of four new species.</title>
        <authorList>
            <person name="Moretto J.A."/>
            <person name="Berthold D.E."/>
            <person name="Lefler F.W."/>
            <person name="Huang I.-S."/>
            <person name="Laughinghouse H. IV."/>
        </authorList>
    </citation>
    <scope>NUCLEOTIDE SEQUENCE [LARGE SCALE GENOMIC DNA]</scope>
    <source>
        <strain evidence="2 3">BLCC-F46</strain>
    </source>
</reference>
<evidence type="ECO:0000313" key="2">
    <source>
        <dbReference type="EMBL" id="MFB2876227.1"/>
    </source>
</evidence>
<organism evidence="2 3">
    <name type="scientific">Floridaenema aerugineum BLCC-F46</name>
    <dbReference type="NCBI Taxonomy" id="3153654"/>
    <lineage>
        <taxon>Bacteria</taxon>
        <taxon>Bacillati</taxon>
        <taxon>Cyanobacteriota</taxon>
        <taxon>Cyanophyceae</taxon>
        <taxon>Oscillatoriophycideae</taxon>
        <taxon>Aerosakkonematales</taxon>
        <taxon>Aerosakkonemataceae</taxon>
        <taxon>Floridanema</taxon>
        <taxon>Floridanema aerugineum</taxon>
    </lineage>
</organism>
<dbReference type="EMBL" id="JBHFNQ010000043">
    <property type="protein sequence ID" value="MFB2876227.1"/>
    <property type="molecule type" value="Genomic_DNA"/>
</dbReference>
<dbReference type="Gene3D" id="3.30.70.1290">
    <property type="entry name" value="Transposase IS200-like"/>
    <property type="match status" value="1"/>
</dbReference>
<name>A0ABV4X0D3_9CYAN</name>
<dbReference type="InterPro" id="IPR036515">
    <property type="entry name" value="Transposase_17_sf"/>
</dbReference>
<keyword evidence="3" id="KW-1185">Reference proteome</keyword>
<dbReference type="SMART" id="SM01321">
    <property type="entry name" value="Y1_Tnp"/>
    <property type="match status" value="1"/>
</dbReference>
<comment type="caution">
    <text evidence="2">The sequence shown here is derived from an EMBL/GenBank/DDBJ whole genome shotgun (WGS) entry which is preliminary data.</text>
</comment>